<dbReference type="Proteomes" id="UP000284403">
    <property type="component" value="Unassembled WGS sequence"/>
</dbReference>
<proteinExistence type="predicted"/>
<keyword evidence="1" id="KW-0175">Coiled coil</keyword>
<dbReference type="OrthoDB" id="277379at2759"/>
<evidence type="ECO:0000313" key="3">
    <source>
        <dbReference type="Proteomes" id="UP000284403"/>
    </source>
</evidence>
<dbReference type="GeneID" id="40314429"/>
<dbReference type="AlphaFoldDB" id="A0A3S5IUN5"/>
<evidence type="ECO:0000256" key="1">
    <source>
        <dbReference type="SAM" id="Coils"/>
    </source>
</evidence>
<name>A0A3S5IUN5_9TRYP</name>
<evidence type="ECO:0000313" key="2">
    <source>
        <dbReference type="EMBL" id="RNF26952.1"/>
    </source>
</evidence>
<dbReference type="InterPro" id="IPR036872">
    <property type="entry name" value="CH_dom_sf"/>
</dbReference>
<reference evidence="2 3" key="1">
    <citation type="journal article" date="2018" name="BMC Genomics">
        <title>Genomic comparison of Trypanosoma conorhini and Trypanosoma rangeli to Trypanosoma cruzi strains of high and low virulence.</title>
        <authorList>
            <person name="Bradwell K.R."/>
            <person name="Koparde V.N."/>
            <person name="Matveyev A.V."/>
            <person name="Serrano M.G."/>
            <person name="Alves J.M."/>
            <person name="Parikh H."/>
            <person name="Huang B."/>
            <person name="Lee V."/>
            <person name="Espinosa-Alvarez O."/>
            <person name="Ortiz P.A."/>
            <person name="Costa-Martins A.G."/>
            <person name="Teixeira M.M."/>
            <person name="Buck G.A."/>
        </authorList>
    </citation>
    <scope>NUCLEOTIDE SEQUENCE [LARGE SCALE GENOMIC DNA]</scope>
    <source>
        <strain evidence="2 3">025E</strain>
    </source>
</reference>
<dbReference type="RefSeq" id="XP_029232158.1">
    <property type="nucleotide sequence ID" value="XM_029367758.1"/>
</dbReference>
<keyword evidence="3" id="KW-1185">Reference proteome</keyword>
<dbReference type="Gene3D" id="1.10.418.10">
    <property type="entry name" value="Calponin-like domain"/>
    <property type="match status" value="1"/>
</dbReference>
<protein>
    <submittedName>
        <fullName evidence="2">Uncharacterized protein</fullName>
    </submittedName>
</protein>
<gene>
    <name evidence="2" type="ORF">Tco025E_00818</name>
</gene>
<dbReference type="EMBL" id="MKKU01000022">
    <property type="protein sequence ID" value="RNF26952.1"/>
    <property type="molecule type" value="Genomic_DNA"/>
</dbReference>
<dbReference type="SUPFAM" id="SSF47576">
    <property type="entry name" value="Calponin-homology domain, CH-domain"/>
    <property type="match status" value="1"/>
</dbReference>
<accession>A0A3S5IUN5</accession>
<sequence>MSLPKHRQTVPLPELVPPNRAATMAAAAAAAAPTRATPQEAEAAVGTDAKIERHRYAKLLLHHVQRYHQFTSVELFVEAVLRDVALQEGVTPQARAAAASWAMRLLCGGVPSRRRVMEALVEALFPAIYRDYDEKRLDYAPPAIQVLVNDRALLRDNPFFSHSMYMQDLVVANATTATLSGRLRRTLPTILRWKKFVFALVGYIQHEIKRRSFLAWRGFAKRSRAENLLRRNVIVRHEQKILSLRLQAAFFRWKAAVESSRTEYLTERLHQAAFQLESAKNQFQLQCLRADKLQLSYEAGQADLLTVMQGRDELRREVEELNETLALREKEHQERIRARVSEVVALVQQQRCVLRKAIDARLRVAELTADWLDEALQEAKPKTLDAAAAAAEDAFPPGYKFLLKWCNHVYCVQQAKRPLRVSNFAADFSNGDAYLLLLLYVFAEERVTTIVPPPPPTRLSGIAKYERLVRVCEYAASTPLAIVLAPEDFGYMREDKIAAAVAEIFLFHVRETRVMYTNEARRIVGGVAARYEPGANNCTPATAPAPAAAAASGGDGADADAGVAAGTGVTEEEGLQLKVLGWKSELERWAEELHANVLQEQKFQRCDVAIASEADHILRERAQGQPVYVVTSNTGLMFTNVSAKNTEDLRARVKTPTSQAWKTFLRTALRGVLWRHIRLIAAHFYHFAGADSRKMGEVQFWRFAEETRLTAEPFSPLLVMQIFDIVASPQLAALWRSGAKDERRENLLEAAQEEIEIRSVKPAQFTEILVRLAMTQYKGGIVEATDRFLSGLQLPVLENVLPVTSSFYGLDPQRVVTYFQHDLARVFFFYVNRQMLGSLRRRSRSVHGCGRFMARLSHTMYLKMFVDCDFILPEQEIGSGSAGYQRKTRFMSAEEVLKMLEVVQTRIPSLPAGELCFSLFLETFGVTCVYWWPDPVVPLSRKLGAFLADMMDKLRAVFLRDTLVLGPTPFIPLEGGAHVELF</sequence>
<organism evidence="2 3">
    <name type="scientific">Trypanosoma conorhini</name>
    <dbReference type="NCBI Taxonomy" id="83891"/>
    <lineage>
        <taxon>Eukaryota</taxon>
        <taxon>Discoba</taxon>
        <taxon>Euglenozoa</taxon>
        <taxon>Kinetoplastea</taxon>
        <taxon>Metakinetoplastina</taxon>
        <taxon>Trypanosomatida</taxon>
        <taxon>Trypanosomatidae</taxon>
        <taxon>Trypanosoma</taxon>
    </lineage>
</organism>
<feature type="coiled-coil region" evidence="1">
    <location>
        <begin position="304"/>
        <end position="335"/>
    </location>
</feature>
<comment type="caution">
    <text evidence="2">The sequence shown here is derived from an EMBL/GenBank/DDBJ whole genome shotgun (WGS) entry which is preliminary data.</text>
</comment>